<evidence type="ECO:0000256" key="1">
    <source>
        <dbReference type="SAM" id="Phobius"/>
    </source>
</evidence>
<dbReference type="Pfam" id="PF01578">
    <property type="entry name" value="Cytochrom_C_asm"/>
    <property type="match status" value="1"/>
</dbReference>
<organism evidence="3 4">
    <name type="scientific">Chitinimonas viridis</name>
    <dbReference type="NCBI Taxonomy" id="664880"/>
    <lineage>
        <taxon>Bacteria</taxon>
        <taxon>Pseudomonadati</taxon>
        <taxon>Pseudomonadota</taxon>
        <taxon>Betaproteobacteria</taxon>
        <taxon>Neisseriales</taxon>
        <taxon>Chitinibacteraceae</taxon>
        <taxon>Chitinimonas</taxon>
    </lineage>
</organism>
<dbReference type="Proteomes" id="UP001180081">
    <property type="component" value="Unassembled WGS sequence"/>
</dbReference>
<evidence type="ECO:0000313" key="4">
    <source>
        <dbReference type="Proteomes" id="UP001180081"/>
    </source>
</evidence>
<feature type="domain" description="Cytochrome c assembly protein" evidence="2">
    <location>
        <begin position="72"/>
        <end position="267"/>
    </location>
</feature>
<accession>A0ABT8B3I3</accession>
<dbReference type="EMBL" id="JAUFPU010000007">
    <property type="protein sequence ID" value="MDN3576812.1"/>
    <property type="molecule type" value="Genomic_DNA"/>
</dbReference>
<evidence type="ECO:0000259" key="2">
    <source>
        <dbReference type="Pfam" id="PF01578"/>
    </source>
</evidence>
<dbReference type="PANTHER" id="PTHR38034:SF1">
    <property type="entry name" value="INNER MEMBRANE PROTEIN YPJD"/>
    <property type="match status" value="1"/>
</dbReference>
<dbReference type="InterPro" id="IPR002541">
    <property type="entry name" value="Cyt_c_assembly"/>
</dbReference>
<feature type="transmembrane region" description="Helical" evidence="1">
    <location>
        <begin position="245"/>
        <end position="266"/>
    </location>
</feature>
<feature type="transmembrane region" description="Helical" evidence="1">
    <location>
        <begin position="174"/>
        <end position="197"/>
    </location>
</feature>
<feature type="transmembrane region" description="Helical" evidence="1">
    <location>
        <begin position="45"/>
        <end position="68"/>
    </location>
</feature>
<feature type="transmembrane region" description="Helical" evidence="1">
    <location>
        <begin position="74"/>
        <end position="92"/>
    </location>
</feature>
<keyword evidence="1" id="KW-1133">Transmembrane helix</keyword>
<protein>
    <submittedName>
        <fullName evidence="3">Cytochrome c biogenesis protein CcsA</fullName>
    </submittedName>
</protein>
<keyword evidence="1" id="KW-0812">Transmembrane</keyword>
<dbReference type="InterPro" id="IPR052372">
    <property type="entry name" value="YpjD/HemX"/>
</dbReference>
<feature type="transmembrane region" description="Helical" evidence="1">
    <location>
        <begin position="131"/>
        <end position="153"/>
    </location>
</feature>
<dbReference type="RefSeq" id="WP_290332323.1">
    <property type="nucleotide sequence ID" value="NZ_JAUFPU010000007.1"/>
</dbReference>
<reference evidence="3" key="2">
    <citation type="submission" date="2023-06" db="EMBL/GenBank/DDBJ databases">
        <authorList>
            <person name="Lucena T."/>
            <person name="Sun Q."/>
        </authorList>
    </citation>
    <scope>NUCLEOTIDE SEQUENCE</scope>
    <source>
        <strain evidence="3">CECT 7703</strain>
    </source>
</reference>
<reference evidence="3" key="1">
    <citation type="journal article" date="2014" name="Int. J. Syst. Evol. Microbiol.">
        <title>Complete genome of a new Firmicutes species belonging to the dominant human colonic microbiota ('Ruminococcus bicirculans') reveals two chromosomes and a selective capacity to utilize plant glucans.</title>
        <authorList>
            <consortium name="NISC Comparative Sequencing Program"/>
            <person name="Wegmann U."/>
            <person name="Louis P."/>
            <person name="Goesmann A."/>
            <person name="Henrissat B."/>
            <person name="Duncan S.H."/>
            <person name="Flint H.J."/>
        </authorList>
    </citation>
    <scope>NUCLEOTIDE SEQUENCE</scope>
    <source>
        <strain evidence="3">CECT 7703</strain>
    </source>
</reference>
<keyword evidence="1" id="KW-0472">Membrane</keyword>
<gene>
    <name evidence="3" type="primary">ccsA</name>
    <name evidence="3" type="ORF">QWZ03_08550</name>
</gene>
<name>A0ABT8B3I3_9NEIS</name>
<feature type="transmembrane region" description="Helical" evidence="1">
    <location>
        <begin position="6"/>
        <end position="25"/>
    </location>
</feature>
<evidence type="ECO:0000313" key="3">
    <source>
        <dbReference type="EMBL" id="MDN3576812.1"/>
    </source>
</evidence>
<feature type="transmembrane region" description="Helical" evidence="1">
    <location>
        <begin position="217"/>
        <end position="233"/>
    </location>
</feature>
<proteinExistence type="predicted"/>
<dbReference type="PANTHER" id="PTHR38034">
    <property type="entry name" value="INNER MEMBRANE PROTEIN YPJD"/>
    <property type="match status" value="1"/>
</dbReference>
<feature type="transmembrane region" description="Helical" evidence="1">
    <location>
        <begin position="99"/>
        <end position="119"/>
    </location>
</feature>
<comment type="caution">
    <text evidence="3">The sequence shown here is derived from an EMBL/GenBank/DDBJ whole genome shotgun (WGS) entry which is preliminary data.</text>
</comment>
<keyword evidence="4" id="KW-1185">Reference proteome</keyword>
<sequence length="272" mass="29935">MTQYLTLLPLLVWLGYLALAGWLWASRRPPIQDLPATRLKLEHSLLGLLLLLHAPLAFTPLISLAPHFGAREALGMLTWIAVLIYWTAAFLIKLEGLQVILLPVATFSLGASLLMPAGHPTPWLSAPLMQAHFAIAMLAYGFFAVAAGLAVLMRLADRQLHHPGRGLLSQLPPLLALERLLFSTLALGFVLLTATLVTGTVFSEALFHKAVTFNHKTLFSLAAWLVFAALLWGRQTRGWRGRIAVNWTLTGFTLLLLAYIGSRFVLDALLQH</sequence>